<accession>A0A2N8L0L9</accession>
<sequence length="129" mass="14643">MPSYWGAVVIPEGMELAAVAAELNRFLDPVRLEETDRFDEVPGFIADLSDSERFVLQGVPLDLPLDAPSSERYNYFYFRCAECDLDTLPLSLRDLPRDAAIGRNGYRIVNEYLSQRLRQITGVRCEPAL</sequence>
<name>A0A2N8L0L9_9BURK</name>
<evidence type="ECO:0000313" key="2">
    <source>
        <dbReference type="Proteomes" id="UP000235916"/>
    </source>
</evidence>
<dbReference type="EMBL" id="POSP01000003">
    <property type="protein sequence ID" value="PND39243.1"/>
    <property type="molecule type" value="Genomic_DNA"/>
</dbReference>
<comment type="caution">
    <text evidence="1">The sequence shown here is derived from an EMBL/GenBank/DDBJ whole genome shotgun (WGS) entry which is preliminary data.</text>
</comment>
<proteinExistence type="predicted"/>
<gene>
    <name evidence="1" type="ORF">C1O66_18060</name>
</gene>
<dbReference type="AlphaFoldDB" id="A0A2N8L0L9"/>
<dbReference type="Proteomes" id="UP000235916">
    <property type="component" value="Unassembled WGS sequence"/>
</dbReference>
<evidence type="ECO:0000313" key="1">
    <source>
        <dbReference type="EMBL" id="PND39243.1"/>
    </source>
</evidence>
<keyword evidence="2" id="KW-1185">Reference proteome</keyword>
<protein>
    <submittedName>
        <fullName evidence="1">Uncharacterized protein</fullName>
    </submittedName>
</protein>
<reference evidence="1 2" key="1">
    <citation type="submission" date="2018-01" db="EMBL/GenBank/DDBJ databases">
        <title>Draft genome sequence of Paucibacter aquatile CR182 isolated from freshwater of the Nakdong River.</title>
        <authorList>
            <person name="Choi A."/>
            <person name="Chung E.J."/>
        </authorList>
    </citation>
    <scope>NUCLEOTIDE SEQUENCE [LARGE SCALE GENOMIC DNA]</scope>
    <source>
        <strain evidence="1 2">CR182</strain>
    </source>
</reference>
<organism evidence="1 2">
    <name type="scientific">Kinneretia aquatilis</name>
    <dbReference type="NCBI Taxonomy" id="2070761"/>
    <lineage>
        <taxon>Bacteria</taxon>
        <taxon>Pseudomonadati</taxon>
        <taxon>Pseudomonadota</taxon>
        <taxon>Betaproteobacteria</taxon>
        <taxon>Burkholderiales</taxon>
        <taxon>Sphaerotilaceae</taxon>
        <taxon>Roseateles</taxon>
    </lineage>
</organism>